<dbReference type="PANTHER" id="PTHR12526:SF629">
    <property type="entry name" value="TEICHURONIC ACID BIOSYNTHESIS GLYCOSYLTRANSFERASE TUAH-RELATED"/>
    <property type="match status" value="1"/>
</dbReference>
<dbReference type="Gene3D" id="3.40.50.2000">
    <property type="entry name" value="Glycogen Phosphorylase B"/>
    <property type="match status" value="2"/>
</dbReference>
<reference evidence="4 5" key="1">
    <citation type="submission" date="2024-11" db="EMBL/GenBank/DDBJ databases">
        <authorList>
            <person name="Heng Y.C."/>
            <person name="Lim A.C.H."/>
            <person name="Lee J.K.Y."/>
            <person name="Kittelmann S."/>
        </authorList>
    </citation>
    <scope>NUCLEOTIDE SEQUENCE [LARGE SCALE GENOMIC DNA]</scope>
    <source>
        <strain evidence="4 5">WILCCON 0114</strain>
    </source>
</reference>
<keyword evidence="1" id="KW-0328">Glycosyltransferase</keyword>
<dbReference type="RefSeq" id="WP_406788299.1">
    <property type="nucleotide sequence ID" value="NZ_JBJIAA010000011.1"/>
</dbReference>
<protein>
    <submittedName>
        <fullName evidence="4">Glycosyltransferase family 4 protein</fullName>
    </submittedName>
</protein>
<evidence type="ECO:0000259" key="3">
    <source>
        <dbReference type="Pfam" id="PF00534"/>
    </source>
</evidence>
<dbReference type="EMBL" id="JBJIAA010000011">
    <property type="protein sequence ID" value="MFL0251648.1"/>
    <property type="molecule type" value="Genomic_DNA"/>
</dbReference>
<evidence type="ECO:0000313" key="5">
    <source>
        <dbReference type="Proteomes" id="UP001623592"/>
    </source>
</evidence>
<organism evidence="4 5">
    <name type="scientific">Clostridium neuense</name>
    <dbReference type="NCBI Taxonomy" id="1728934"/>
    <lineage>
        <taxon>Bacteria</taxon>
        <taxon>Bacillati</taxon>
        <taxon>Bacillota</taxon>
        <taxon>Clostridia</taxon>
        <taxon>Eubacteriales</taxon>
        <taxon>Clostridiaceae</taxon>
        <taxon>Clostridium</taxon>
    </lineage>
</organism>
<dbReference type="PANTHER" id="PTHR12526">
    <property type="entry name" value="GLYCOSYLTRANSFERASE"/>
    <property type="match status" value="1"/>
</dbReference>
<comment type="caution">
    <text evidence="4">The sequence shown here is derived from an EMBL/GenBank/DDBJ whole genome shotgun (WGS) entry which is preliminary data.</text>
</comment>
<keyword evidence="5" id="KW-1185">Reference proteome</keyword>
<dbReference type="Pfam" id="PF00534">
    <property type="entry name" value="Glycos_transf_1"/>
    <property type="match status" value="1"/>
</dbReference>
<evidence type="ECO:0000256" key="1">
    <source>
        <dbReference type="ARBA" id="ARBA00022676"/>
    </source>
</evidence>
<gene>
    <name evidence="4" type="ORF">ACJDT4_14590</name>
</gene>
<dbReference type="InterPro" id="IPR001296">
    <property type="entry name" value="Glyco_trans_1"/>
</dbReference>
<keyword evidence="2" id="KW-0808">Transferase</keyword>
<name>A0ABW8TJH9_9CLOT</name>
<feature type="domain" description="Glycosyl transferase family 1" evidence="3">
    <location>
        <begin position="200"/>
        <end position="368"/>
    </location>
</feature>
<evidence type="ECO:0000256" key="2">
    <source>
        <dbReference type="ARBA" id="ARBA00022679"/>
    </source>
</evidence>
<dbReference type="SUPFAM" id="SSF53756">
    <property type="entry name" value="UDP-Glycosyltransferase/glycogen phosphorylase"/>
    <property type="match status" value="1"/>
</dbReference>
<evidence type="ECO:0000313" key="4">
    <source>
        <dbReference type="EMBL" id="MFL0251648.1"/>
    </source>
</evidence>
<proteinExistence type="predicted"/>
<dbReference type="CDD" id="cd03794">
    <property type="entry name" value="GT4_WbuB-like"/>
    <property type="match status" value="1"/>
</dbReference>
<accession>A0ABW8TJH9</accession>
<dbReference type="Proteomes" id="UP001623592">
    <property type="component" value="Unassembled WGS sequence"/>
</dbReference>
<sequence>MKICIIATENYLYDTRMYWKEAMSLRNKGYNVTCIVMSEDGVEEQGVTDEGIKYFKFINKIQPYVCKMFSDIYSKYTFTKNTFKTILEFALSEKYNVYHLNGLYSLFMVNAIKKHTNSKIIYESREFYPDAIRDYNITCGFKSIEKNVYSYYMDLWEVYNAGKCDCIITTDKFINDRFKLKCSNKNIHIVYNFTDIKPIDKVNWSEKVYDMIYCGGVTKVRGIMQLLQCVNIGRKYKKNIKLLIIGPTEPSLKCEMNAFINDNNLQNNVEVLGRIDFKEVTKYLEKSKIGMVTLLPIPKYKKNVPMKQFEYMAYGLPIVGSKLPPIEEFTGKSEVGILVNPLNPEEIWEAVYTILNDNDIYKRFSDNGIDAVSRKFNWDISEKELIDIYNKLL</sequence>